<dbReference type="PIRSF" id="PIRSF004440">
    <property type="entry name" value="GpP"/>
    <property type="match status" value="1"/>
</dbReference>
<evidence type="ECO:0000256" key="1">
    <source>
        <dbReference type="SAM" id="MobiDB-lite"/>
    </source>
</evidence>
<dbReference type="InterPro" id="IPR053981">
    <property type="entry name" value="Gp44/GpP-like_2nd"/>
</dbReference>
<evidence type="ECO:0008006" key="7">
    <source>
        <dbReference type="Google" id="ProtNLM"/>
    </source>
</evidence>
<dbReference type="InterPro" id="IPR049354">
    <property type="entry name" value="GpP-like_N"/>
</dbReference>
<dbReference type="SUPFAM" id="SSF69279">
    <property type="entry name" value="Phage tail proteins"/>
    <property type="match status" value="2"/>
</dbReference>
<dbReference type="InterPro" id="IPR026276">
    <property type="entry name" value="Baseplate_GpP"/>
</dbReference>
<evidence type="ECO:0000259" key="3">
    <source>
        <dbReference type="Pfam" id="PF21929"/>
    </source>
</evidence>
<dbReference type="Pfam" id="PF21929">
    <property type="entry name" value="GpP_4th"/>
    <property type="match status" value="1"/>
</dbReference>
<feature type="domain" description="Baseplate hub protein gp44/GpP-like C-terminal" evidence="3">
    <location>
        <begin position="294"/>
        <end position="374"/>
    </location>
</feature>
<dbReference type="Gene3D" id="3.55.50.10">
    <property type="entry name" value="Baseplate protein-like domains"/>
    <property type="match status" value="1"/>
</dbReference>
<dbReference type="InterPro" id="IPR023399">
    <property type="entry name" value="Baseplate-like_2-layer_sand"/>
</dbReference>
<evidence type="ECO:0000259" key="2">
    <source>
        <dbReference type="Pfam" id="PF21683"/>
    </source>
</evidence>
<evidence type="ECO:0000313" key="5">
    <source>
        <dbReference type="EMBL" id="AJY46477.1"/>
    </source>
</evidence>
<evidence type="ECO:0000313" key="6">
    <source>
        <dbReference type="Proteomes" id="UP000032611"/>
    </source>
</evidence>
<evidence type="ECO:0000259" key="4">
    <source>
        <dbReference type="Pfam" id="PF22255"/>
    </source>
</evidence>
<name>A0A0D5LRT9_MAREN</name>
<dbReference type="Pfam" id="PF22255">
    <property type="entry name" value="Gp44-like_2nd"/>
    <property type="match status" value="1"/>
</dbReference>
<gene>
    <name evidence="5" type="ORF">TM49_13590</name>
</gene>
<dbReference type="AlphaFoldDB" id="A0A0D5LRT9"/>
<keyword evidence="6" id="KW-1185">Reference proteome</keyword>
<dbReference type="Pfam" id="PF21683">
    <property type="entry name" value="GpP-like_1st"/>
    <property type="match status" value="1"/>
</dbReference>
<dbReference type="EMBL" id="CP010803">
    <property type="protein sequence ID" value="AJY46477.1"/>
    <property type="molecule type" value="Genomic_DNA"/>
</dbReference>
<protein>
    <recommendedName>
        <fullName evidence="7">Mu P family protein</fullName>
    </recommendedName>
</protein>
<dbReference type="Proteomes" id="UP000032611">
    <property type="component" value="Chromosome"/>
</dbReference>
<feature type="region of interest" description="Disordered" evidence="1">
    <location>
        <begin position="369"/>
        <end position="401"/>
    </location>
</feature>
<dbReference type="InterPro" id="IPR053982">
    <property type="entry name" value="Gp44/GpP-like_C"/>
</dbReference>
<dbReference type="Gene3D" id="2.30.300.10">
    <property type="entry name" value="Baseplate protein-like domain - beta roll fold"/>
    <property type="match status" value="1"/>
</dbReference>
<dbReference type="STRING" id="1486262.TM49_13590"/>
<feature type="domain" description="Baseplate hub protein gp44-like N-terminal" evidence="2">
    <location>
        <begin position="8"/>
        <end position="100"/>
    </location>
</feature>
<reference evidence="5 6" key="1">
    <citation type="journal article" date="2015" name="Genome Announc.">
        <title>Complete genome sequence of Martelella endophytica YC6887, which has antifungal activity associated with a halophyte.</title>
        <authorList>
            <person name="Khan A."/>
            <person name="Khan H."/>
            <person name="Chung E.J."/>
            <person name="Hossain M.T."/>
            <person name="Chung Y.R."/>
        </authorList>
    </citation>
    <scope>NUCLEOTIDE SEQUENCE [LARGE SCALE GENOMIC DNA]</scope>
    <source>
        <strain evidence="5">YC6887</strain>
    </source>
</reference>
<feature type="domain" description="Baseplate hub protein gp44/GpP-like second" evidence="4">
    <location>
        <begin position="104"/>
        <end position="188"/>
    </location>
</feature>
<dbReference type="HOGENOM" id="CLU_060292_0_0_5"/>
<feature type="compositionally biased region" description="Basic and acidic residues" evidence="1">
    <location>
        <begin position="392"/>
        <end position="401"/>
    </location>
</feature>
<dbReference type="KEGG" id="mey:TM49_13590"/>
<feature type="compositionally biased region" description="Basic residues" evidence="1">
    <location>
        <begin position="380"/>
        <end position="391"/>
    </location>
</feature>
<accession>A0A0D5LRT9</accession>
<feature type="region of interest" description="Disordered" evidence="1">
    <location>
        <begin position="225"/>
        <end position="265"/>
    </location>
</feature>
<dbReference type="PATRIC" id="fig|1486262.3.peg.2806"/>
<dbReference type="Gene3D" id="3.30.1920.10">
    <property type="entry name" value="Baseplate protein-like domains - 2 layer sandwich fold"/>
    <property type="match status" value="1"/>
</dbReference>
<sequence length="401" mass="43749">MRRDNAMIEVTIDGALFEGWTGAEVELDMKEFSARFSLYCHDQEASAAALAHVHSAKNKRLQRRAAVSIKVDGVTVLNGRIEKRSSNIEAAFADITVEGRCKLGDLVDCTALVDDTPAEMHNVKLEDAVARIIKPYGIGVRTEIDTGAPFPRYSIDLDESPFTAIEKGARQRQARVLSDGIGNVVITRSGGTRAADAITLPGNVLKASIDESDEQSYSKTIVRGTSERAGKKRGKASLDTTAEPLLPADRAAGDGSATRTERAGTAVTGIAEDEEIGRYRPKVYLARTKADHDSARAEAEWRRNTARGAAAEVTYIRRGHSVEGKLWRPNTIVPVSDAFNDINRDMLISKVTFIQNNDDGQITSLGVISPESFEKGEPKKKQRKNKVAKQKKALDTTAERL</sequence>
<proteinExistence type="predicted"/>
<organism evidence="5 6">
    <name type="scientific">Martelella endophytica</name>
    <dbReference type="NCBI Taxonomy" id="1486262"/>
    <lineage>
        <taxon>Bacteria</taxon>
        <taxon>Pseudomonadati</taxon>
        <taxon>Pseudomonadota</taxon>
        <taxon>Alphaproteobacteria</taxon>
        <taxon>Hyphomicrobiales</taxon>
        <taxon>Aurantimonadaceae</taxon>
        <taxon>Martelella</taxon>
    </lineage>
</organism>